<comment type="subcellular location">
    <subcellularLocation>
        <location evidence="1">Cell membrane</location>
        <topology evidence="1">Peripheral membrane protein</topology>
    </subcellularLocation>
    <subcellularLocation>
        <location evidence="2">Golgi apparatus membrane</location>
        <topology evidence="2">Peripheral membrane protein</topology>
    </subcellularLocation>
</comment>
<reference evidence="10" key="1">
    <citation type="journal article" date="2018" name="Gigascience">
        <title>Genome assembly of the Pink Ipe (Handroanthus impetiginosus, Bignoniaceae), a highly valued, ecologically keystone Neotropical timber forest tree.</title>
        <authorList>
            <person name="Silva-Junior O.B."/>
            <person name="Grattapaglia D."/>
            <person name="Novaes E."/>
            <person name="Collevatti R.G."/>
        </authorList>
    </citation>
    <scope>NUCLEOTIDE SEQUENCE [LARGE SCALE GENOMIC DNA]</scope>
    <source>
        <strain evidence="10">cv. UFG-1</strain>
    </source>
</reference>
<dbReference type="Pfam" id="PF00650">
    <property type="entry name" value="CRAL_TRIO"/>
    <property type="match status" value="1"/>
</dbReference>
<dbReference type="FunFam" id="3.40.525.10:FF:000011">
    <property type="entry name" value="SEC14 cytosolic factor"/>
    <property type="match status" value="1"/>
</dbReference>
<dbReference type="GO" id="GO:0000139">
    <property type="term" value="C:Golgi membrane"/>
    <property type="evidence" value="ECO:0007669"/>
    <property type="project" value="UniProtKB-SubCell"/>
</dbReference>
<keyword evidence="10" id="KW-1185">Reference proteome</keyword>
<accession>A0A2G9G5W1</accession>
<feature type="domain" description="CRAL-TRIO" evidence="8">
    <location>
        <begin position="25"/>
        <end position="199"/>
    </location>
</feature>
<keyword evidence="3" id="KW-0653">Protein transport</keyword>
<dbReference type="SMART" id="SM00516">
    <property type="entry name" value="SEC14"/>
    <property type="match status" value="1"/>
</dbReference>
<dbReference type="OrthoDB" id="1434354at2759"/>
<evidence type="ECO:0000256" key="6">
    <source>
        <dbReference type="ARBA" id="ARBA00038020"/>
    </source>
</evidence>
<comment type="similarity">
    <text evidence="6">Belongs to the SFH family.</text>
</comment>
<dbReference type="InterPro" id="IPR036865">
    <property type="entry name" value="CRAL-TRIO_dom_sf"/>
</dbReference>
<dbReference type="InterPro" id="IPR051026">
    <property type="entry name" value="PI/PC_transfer"/>
</dbReference>
<dbReference type="GO" id="GO:0015031">
    <property type="term" value="P:protein transport"/>
    <property type="evidence" value="ECO:0007669"/>
    <property type="project" value="UniProtKB-KW"/>
</dbReference>
<evidence type="ECO:0000256" key="2">
    <source>
        <dbReference type="ARBA" id="ARBA00004395"/>
    </source>
</evidence>
<dbReference type="SUPFAM" id="SSF52087">
    <property type="entry name" value="CRAL/TRIO domain"/>
    <property type="match status" value="1"/>
</dbReference>
<evidence type="ECO:0000256" key="7">
    <source>
        <dbReference type="SAM" id="MobiDB-lite"/>
    </source>
</evidence>
<dbReference type="PANTHER" id="PTHR45657">
    <property type="entry name" value="CRAL-TRIO DOMAIN-CONTAINING PROTEIN YKL091C-RELATED"/>
    <property type="match status" value="1"/>
</dbReference>
<dbReference type="Gene3D" id="3.40.525.10">
    <property type="entry name" value="CRAL-TRIO lipid binding domain"/>
    <property type="match status" value="1"/>
</dbReference>
<organism evidence="9 10">
    <name type="scientific">Handroanthus impetiginosus</name>
    <dbReference type="NCBI Taxonomy" id="429701"/>
    <lineage>
        <taxon>Eukaryota</taxon>
        <taxon>Viridiplantae</taxon>
        <taxon>Streptophyta</taxon>
        <taxon>Embryophyta</taxon>
        <taxon>Tracheophyta</taxon>
        <taxon>Spermatophyta</taxon>
        <taxon>Magnoliopsida</taxon>
        <taxon>eudicotyledons</taxon>
        <taxon>Gunneridae</taxon>
        <taxon>Pentapetalae</taxon>
        <taxon>asterids</taxon>
        <taxon>lamiids</taxon>
        <taxon>Lamiales</taxon>
        <taxon>Bignoniaceae</taxon>
        <taxon>Crescentiina</taxon>
        <taxon>Tabebuia alliance</taxon>
        <taxon>Handroanthus</taxon>
    </lineage>
</organism>
<feature type="region of interest" description="Disordered" evidence="7">
    <location>
        <begin position="278"/>
        <end position="304"/>
    </location>
</feature>
<dbReference type="GO" id="GO:0005886">
    <property type="term" value="C:plasma membrane"/>
    <property type="evidence" value="ECO:0007669"/>
    <property type="project" value="UniProtKB-SubCell"/>
</dbReference>
<gene>
    <name evidence="9" type="ORF">CDL12_27182</name>
</gene>
<name>A0A2G9G5W1_9LAMI</name>
<dbReference type="STRING" id="429701.A0A2G9G5W1"/>
<dbReference type="CDD" id="cd00170">
    <property type="entry name" value="SEC14"/>
    <property type="match status" value="1"/>
</dbReference>
<dbReference type="InterPro" id="IPR001251">
    <property type="entry name" value="CRAL-TRIO_dom"/>
</dbReference>
<dbReference type="PANTHER" id="PTHR45657:SF43">
    <property type="entry name" value="PHOSPHATIDYLINOSITOL_PHOSPHATIDYLCHOLINE TRANSFER PROTEIN SFH9"/>
    <property type="match status" value="1"/>
</dbReference>
<evidence type="ECO:0000256" key="1">
    <source>
        <dbReference type="ARBA" id="ARBA00004202"/>
    </source>
</evidence>
<evidence type="ECO:0000256" key="3">
    <source>
        <dbReference type="ARBA" id="ARBA00022927"/>
    </source>
</evidence>
<dbReference type="EMBL" id="NKXS01007044">
    <property type="protein sequence ID" value="PIN00310.1"/>
    <property type="molecule type" value="Genomic_DNA"/>
</dbReference>
<dbReference type="Proteomes" id="UP000231279">
    <property type="component" value="Unassembled WGS sequence"/>
</dbReference>
<comment type="caution">
    <text evidence="9">The sequence shown here is derived from an EMBL/GenBank/DDBJ whole genome shotgun (WGS) entry which is preliminary data.</text>
</comment>
<keyword evidence="3" id="KW-0813">Transport</keyword>
<feature type="compositionally biased region" description="Polar residues" evidence="7">
    <location>
        <begin position="280"/>
        <end position="303"/>
    </location>
</feature>
<keyword evidence="4" id="KW-0333">Golgi apparatus</keyword>
<protein>
    <submittedName>
        <fullName evidence="9">Phosphatidylinositol transfer protein SEC14</fullName>
    </submittedName>
</protein>
<sequence length="493" mass="55423">MWAEMLKWRKENGVDSIIQDFLYDEHEEVQQYYPHGYHGVDKGGRPVYIERLGKIEPSKLMSVTTVERFLKYHIQGFEKAFAEKFPACSIAAKRHIDSSTTILDVQGLNWMSFGKFAHDLVLRMQRIDGNNYPETLHQMFIVNAGSGFKCLWNWAKGFLDPKTTAKIHVLGTKYQTKLLEAIDASQLPDFLGGSCSCQNQGGCLRSDKGPWNDPQITKLVQALHDGESIYPRKITNFSDNDDLEIKLIASKDLSSKMVPDSFSASGDSEIKLIDSKDLRSQTVPTSSGPCSHSTMEGTPSCSDETVLRSEPYNWEAGVDNHSPSNLSGPAPEPRLPKTSIFTTVTDVIFRLLACICFLLGGLVRLFLKMDNDENIEESHQSRLPNSNSQEGCNIQPDTKELLHPCCQKLQHLENIVTELLKKPAKIPPEKDDILLESLNRIKSIEHDLQKTRKALVATASKQVELSESLETLKEINLKGTRSCWLRSSKSLPR</sequence>
<proteinExistence type="inferred from homology"/>
<evidence type="ECO:0000313" key="9">
    <source>
        <dbReference type="EMBL" id="PIN00310.1"/>
    </source>
</evidence>
<evidence type="ECO:0000256" key="4">
    <source>
        <dbReference type="ARBA" id="ARBA00023034"/>
    </source>
</evidence>
<evidence type="ECO:0000259" key="8">
    <source>
        <dbReference type="PROSITE" id="PS50191"/>
    </source>
</evidence>
<dbReference type="PROSITE" id="PS50191">
    <property type="entry name" value="CRAL_TRIO"/>
    <property type="match status" value="1"/>
</dbReference>
<evidence type="ECO:0000313" key="10">
    <source>
        <dbReference type="Proteomes" id="UP000231279"/>
    </source>
</evidence>
<evidence type="ECO:0000256" key="5">
    <source>
        <dbReference type="ARBA" id="ARBA00023054"/>
    </source>
</evidence>
<keyword evidence="5" id="KW-0175">Coiled coil</keyword>
<dbReference type="AlphaFoldDB" id="A0A2G9G5W1"/>